<sequence length="895" mass="101069">MKYAFSLAMLYAVVSTLWIFGSDQLVFWLNLDAEATLHLQTAKDWAFVIASSLALFFLLRRLDAEKQLAAQLQMPPRTASMPMALLVLFAVLAVLPGLLAYREVLRHFGDTAVSVRLLVWFGFVLLFALIAGSVCILFWWRNTQAHFLLDCLRVDFERANLSSRHEALLRQSWDVVVLLSEDGTIIEVNDRVFEYYGRTPEELRGRPVIELRFASSKEALAEDYQRVAATGGAIFERLHQRRDGTPFPVEVSARAITDQQKLYFQSVVRDISERKRTEAALADQALRFRATFEQAAVGMAQVAPDGRWLRVNDRLCAMIGYAREELLQKTFQELTHPDDLSKDLWLVEQILSEQIRTYSMEKRYFHRDGTTVWVNLTVSLLRGAKGQPEYFIVVIDDITTRKRTEHRLARISRFYAALNATNEAILHNTGTADALFEQICRIAVKCGELEGAWIELVDPATQQLRPQAAFGELRSRLPSRGESITEGVALPTQPAHTVVSSGARWLNNDLLNDHGGEPDWQFLVATTGVRACAAFPLRRADAVIGAFSLYASEPDFFDPELVKLLDQMAADVSFALDNLESEAQRRRAEQDLRLAAAVYEQSGEGILVSDRNNAVIMVNRAFTAVTGYCLEEMRGRNPRTLSSGRHDRDFYRSMWADLQETGRWQGKIWNRRKNGEIYPEWLGITALRDANQRISHYIAIFDDISAHRATAQNIRYPVGRDPLTGLPDSTLLRDRLRQALLHAMRHQHSVVVLRLDLDRFAAVNEQYGYTVGDRLLERVGSRLLALVSETDTVCRLTGDEFVLVLTELDDPQEIGRLADRIRQVLAEPIELDGQTLISGAGIGISRCPVDGTDVDLLLENAAQALRWAKDCGSNQVRFFTADSHQSLLPEAKRSC</sequence>
<dbReference type="EMBL" id="CBTJ020000029">
    <property type="protein sequence ID" value="CDI02013.1"/>
    <property type="molecule type" value="Genomic_DNA"/>
</dbReference>
<evidence type="ECO:0000313" key="5">
    <source>
        <dbReference type="EMBL" id="CDI02013.1"/>
    </source>
</evidence>
<feature type="domain" description="PAS" evidence="2">
    <location>
        <begin position="284"/>
        <end position="354"/>
    </location>
</feature>
<dbReference type="InterPro" id="IPR052155">
    <property type="entry name" value="Biofilm_reg_signaling"/>
</dbReference>
<dbReference type="InterPro" id="IPR000700">
    <property type="entry name" value="PAS-assoc_C"/>
</dbReference>
<reference evidence="5" key="2">
    <citation type="submission" date="2014-03" db="EMBL/GenBank/DDBJ databases">
        <title>Candidatus Competibacter-lineage genomes retrieved from metagenomes reveal functional metabolic diversity.</title>
        <authorList>
            <person name="McIlroy S.J."/>
            <person name="Albertsen M."/>
            <person name="Andresen E.K."/>
            <person name="Saunders A.M."/>
            <person name="Kristiansen R."/>
            <person name="Stokholm-Bjerregaard M."/>
            <person name="Nielsen K.L."/>
            <person name="Nielsen P.H."/>
        </authorList>
    </citation>
    <scope>NUCLEOTIDE SEQUENCE</scope>
    <source>
        <strain evidence="5">Run_A_D11</strain>
    </source>
</reference>
<organism evidence="5 6">
    <name type="scientific">Candidatus Competibacter denitrificans Run_A_D11</name>
    <dbReference type="NCBI Taxonomy" id="1400863"/>
    <lineage>
        <taxon>Bacteria</taxon>
        <taxon>Pseudomonadati</taxon>
        <taxon>Pseudomonadota</taxon>
        <taxon>Gammaproteobacteria</taxon>
        <taxon>Candidatus Competibacteraceae</taxon>
        <taxon>Candidatus Competibacter</taxon>
    </lineage>
</organism>
<dbReference type="SMART" id="SM00267">
    <property type="entry name" value="GGDEF"/>
    <property type="match status" value="1"/>
</dbReference>
<dbReference type="SMART" id="SM00091">
    <property type="entry name" value="PAS"/>
    <property type="match status" value="3"/>
</dbReference>
<evidence type="ECO:0000313" key="6">
    <source>
        <dbReference type="Proteomes" id="UP000035760"/>
    </source>
</evidence>
<reference evidence="5" key="1">
    <citation type="submission" date="2013-07" db="EMBL/GenBank/DDBJ databases">
        <authorList>
            <person name="McIlroy S."/>
        </authorList>
    </citation>
    <scope>NUCLEOTIDE SEQUENCE [LARGE SCALE GENOMIC DNA]</scope>
    <source>
        <strain evidence="5">Run_A_D11</strain>
    </source>
</reference>
<dbReference type="CDD" id="cd00130">
    <property type="entry name" value="PAS"/>
    <property type="match status" value="3"/>
</dbReference>
<dbReference type="NCBIfam" id="TIGR00229">
    <property type="entry name" value="sensory_box"/>
    <property type="match status" value="3"/>
</dbReference>
<keyword evidence="5" id="KW-0548">Nucleotidyltransferase</keyword>
<dbReference type="Pfam" id="PF13185">
    <property type="entry name" value="GAF_2"/>
    <property type="match status" value="1"/>
</dbReference>
<dbReference type="GO" id="GO:0052621">
    <property type="term" value="F:diguanylate cyclase activity"/>
    <property type="evidence" value="ECO:0007669"/>
    <property type="project" value="UniProtKB-EC"/>
</dbReference>
<keyword evidence="5" id="KW-0808">Transferase</keyword>
<dbReference type="PROSITE" id="PS50113">
    <property type="entry name" value="PAC"/>
    <property type="match status" value="2"/>
</dbReference>
<dbReference type="NCBIfam" id="TIGR00254">
    <property type="entry name" value="GGDEF"/>
    <property type="match status" value="1"/>
</dbReference>
<dbReference type="InterPro" id="IPR029787">
    <property type="entry name" value="Nucleotide_cyclase"/>
</dbReference>
<keyword evidence="1" id="KW-0472">Membrane</keyword>
<keyword evidence="1" id="KW-1133">Transmembrane helix</keyword>
<comment type="caution">
    <text evidence="5">The sequence shown here is derived from an EMBL/GenBank/DDBJ whole genome shotgun (WGS) entry which is preliminary data.</text>
</comment>
<dbReference type="InterPro" id="IPR035965">
    <property type="entry name" value="PAS-like_dom_sf"/>
</dbReference>
<feature type="transmembrane region" description="Helical" evidence="1">
    <location>
        <begin position="83"/>
        <end position="101"/>
    </location>
</feature>
<keyword evidence="6" id="KW-1185">Reference proteome</keyword>
<dbReference type="Gene3D" id="3.30.70.270">
    <property type="match status" value="1"/>
</dbReference>
<dbReference type="SUPFAM" id="SSF55781">
    <property type="entry name" value="GAF domain-like"/>
    <property type="match status" value="1"/>
</dbReference>
<dbReference type="RefSeq" id="WP_048671685.1">
    <property type="nucleotide sequence ID" value="NZ_CBTJ020000029.1"/>
</dbReference>
<accession>W6MCI4</accession>
<dbReference type="SUPFAM" id="SSF55073">
    <property type="entry name" value="Nucleotide cyclase"/>
    <property type="match status" value="1"/>
</dbReference>
<dbReference type="SUPFAM" id="SSF55785">
    <property type="entry name" value="PYP-like sensor domain (PAS domain)"/>
    <property type="match status" value="3"/>
</dbReference>
<feature type="domain" description="PAC" evidence="3">
    <location>
        <begin position="233"/>
        <end position="283"/>
    </location>
</feature>
<dbReference type="SMART" id="SM00086">
    <property type="entry name" value="PAC"/>
    <property type="match status" value="3"/>
</dbReference>
<evidence type="ECO:0000259" key="4">
    <source>
        <dbReference type="PROSITE" id="PS50887"/>
    </source>
</evidence>
<dbReference type="CDD" id="cd01949">
    <property type="entry name" value="GGDEF"/>
    <property type="match status" value="1"/>
</dbReference>
<dbReference type="Proteomes" id="UP000035760">
    <property type="component" value="Unassembled WGS sequence"/>
</dbReference>
<dbReference type="InterPro" id="IPR029016">
    <property type="entry name" value="GAF-like_dom_sf"/>
</dbReference>
<dbReference type="Gene3D" id="3.30.450.20">
    <property type="entry name" value="PAS domain"/>
    <property type="match status" value="3"/>
</dbReference>
<protein>
    <submittedName>
        <fullName evidence="5">Diguanylate cyclase</fullName>
        <ecNumber evidence="5">2.7.7.65</ecNumber>
    </submittedName>
</protein>
<gene>
    <name evidence="5" type="ORF">BN873_230028</name>
</gene>
<dbReference type="PROSITE" id="PS50112">
    <property type="entry name" value="PAS"/>
    <property type="match status" value="3"/>
</dbReference>
<feature type="domain" description="PAS" evidence="2">
    <location>
        <begin position="161"/>
        <end position="231"/>
    </location>
</feature>
<dbReference type="Pfam" id="PF00990">
    <property type="entry name" value="GGDEF"/>
    <property type="match status" value="1"/>
</dbReference>
<dbReference type="InterPro" id="IPR001610">
    <property type="entry name" value="PAC"/>
</dbReference>
<dbReference type="EC" id="2.7.7.65" evidence="5"/>
<proteinExistence type="predicted"/>
<feature type="domain" description="GGDEF" evidence="4">
    <location>
        <begin position="748"/>
        <end position="881"/>
    </location>
</feature>
<dbReference type="PANTHER" id="PTHR44757">
    <property type="entry name" value="DIGUANYLATE CYCLASE DGCP"/>
    <property type="match status" value="1"/>
</dbReference>
<keyword evidence="1" id="KW-0812">Transmembrane</keyword>
<feature type="domain" description="PAS" evidence="2">
    <location>
        <begin position="591"/>
        <end position="637"/>
    </location>
</feature>
<dbReference type="GO" id="GO:0006355">
    <property type="term" value="P:regulation of DNA-templated transcription"/>
    <property type="evidence" value="ECO:0007669"/>
    <property type="project" value="InterPro"/>
</dbReference>
<dbReference type="InterPro" id="IPR003018">
    <property type="entry name" value="GAF"/>
</dbReference>
<dbReference type="STRING" id="1400863.BN873_230028"/>
<feature type="transmembrane region" description="Helical" evidence="1">
    <location>
        <begin position="117"/>
        <end position="140"/>
    </location>
</feature>
<dbReference type="PANTHER" id="PTHR44757:SF2">
    <property type="entry name" value="BIOFILM ARCHITECTURE MAINTENANCE PROTEIN MBAA"/>
    <property type="match status" value="1"/>
</dbReference>
<dbReference type="Gene3D" id="3.30.450.40">
    <property type="match status" value="1"/>
</dbReference>
<dbReference type="Pfam" id="PF13426">
    <property type="entry name" value="PAS_9"/>
    <property type="match status" value="2"/>
</dbReference>
<name>W6MCI4_9GAMM</name>
<evidence type="ECO:0000256" key="1">
    <source>
        <dbReference type="SAM" id="Phobius"/>
    </source>
</evidence>
<dbReference type="InterPro" id="IPR000014">
    <property type="entry name" value="PAS"/>
</dbReference>
<evidence type="ECO:0000259" key="3">
    <source>
        <dbReference type="PROSITE" id="PS50113"/>
    </source>
</evidence>
<feature type="domain" description="PAC" evidence="3">
    <location>
        <begin position="358"/>
        <end position="410"/>
    </location>
</feature>
<evidence type="ECO:0000259" key="2">
    <source>
        <dbReference type="PROSITE" id="PS50112"/>
    </source>
</evidence>
<dbReference type="InterPro" id="IPR000160">
    <property type="entry name" value="GGDEF_dom"/>
</dbReference>
<dbReference type="Pfam" id="PF00989">
    <property type="entry name" value="PAS"/>
    <property type="match status" value="1"/>
</dbReference>
<dbReference type="PROSITE" id="PS50887">
    <property type="entry name" value="GGDEF"/>
    <property type="match status" value="1"/>
</dbReference>
<dbReference type="InterPro" id="IPR043128">
    <property type="entry name" value="Rev_trsase/Diguanyl_cyclase"/>
</dbReference>
<dbReference type="SMART" id="SM00065">
    <property type="entry name" value="GAF"/>
    <property type="match status" value="1"/>
</dbReference>
<dbReference type="InterPro" id="IPR013767">
    <property type="entry name" value="PAS_fold"/>
</dbReference>
<dbReference type="AlphaFoldDB" id="W6MCI4"/>